<accession>A0A1L7CDX5</accession>
<dbReference type="SMART" id="SM00014">
    <property type="entry name" value="acidPPc"/>
    <property type="match status" value="1"/>
</dbReference>
<dbReference type="Proteomes" id="UP000185478">
    <property type="component" value="Chromosome"/>
</dbReference>
<sequence>MGALFIATATASASLSGATGIAQADSLPKLPAVAPGQHEPVYHEGAPVPVRFGPDAYVGYISDISSHDFGIYNDVISSFGALRSNDAVMQQNLDTVVAINNAAANNPAVIARAQADAKADQDGLLDAFADAFGQDLAPHVHAALAEHRLPKTEMLLGGGWFARAGGLASSMFIEKEIYKNDRPFFVAPERIKRYEIDGRQLYLNSKSFPSGHTNQATWTTTLLAAMLPELAPQFLARGSEAGYNRVVMGVHYPLDVIGGRMTGTAAAADRWNDPKMRANLQAAAEEIRAELEWRCGDTLANCVAKQNAAGKAYSKDSVGEYTTRATYGFAPIGATDAPMIVPQAAPDLLLGAFPHLSYEQRRQILAQTALPAGLPLDDQGPKGSWQRLNLAKAMTANITIGMDGNVTVH</sequence>
<dbReference type="InterPro" id="IPR000326">
    <property type="entry name" value="PAP2/HPO"/>
</dbReference>
<gene>
    <name evidence="2" type="ORF">CAQU_02005</name>
</gene>
<dbReference type="SUPFAM" id="SSF48317">
    <property type="entry name" value="Acid phosphatase/Vanadium-dependent haloperoxidase"/>
    <property type="match status" value="1"/>
</dbReference>
<proteinExistence type="predicted"/>
<protein>
    <submittedName>
        <fullName evidence="2">Acid phosphatase</fullName>
    </submittedName>
</protein>
<dbReference type="EMBL" id="CP009245">
    <property type="protein sequence ID" value="APT84045.1"/>
    <property type="molecule type" value="Genomic_DNA"/>
</dbReference>
<dbReference type="Gene3D" id="1.20.144.10">
    <property type="entry name" value="Phosphatidic acid phosphatase type 2/haloperoxidase"/>
    <property type="match status" value="1"/>
</dbReference>
<dbReference type="GO" id="GO:0030288">
    <property type="term" value="C:outer membrane-bounded periplasmic space"/>
    <property type="evidence" value="ECO:0007669"/>
    <property type="project" value="InterPro"/>
</dbReference>
<feature type="domain" description="Phosphatidic acid phosphatase type 2/haloperoxidase" evidence="1">
    <location>
        <begin position="155"/>
        <end position="271"/>
    </location>
</feature>
<dbReference type="InterPro" id="IPR036938">
    <property type="entry name" value="PAP2/HPO_sf"/>
</dbReference>
<evidence type="ECO:0000313" key="2">
    <source>
        <dbReference type="EMBL" id="APT84045.1"/>
    </source>
</evidence>
<evidence type="ECO:0000313" key="3">
    <source>
        <dbReference type="Proteomes" id="UP000185478"/>
    </source>
</evidence>
<dbReference type="KEGG" id="caqu:CAQU_02005"/>
<dbReference type="AlphaFoldDB" id="A0A1L7CDX5"/>
<organism evidence="2 3">
    <name type="scientific">Corynebacterium aquilae DSM 44791</name>
    <dbReference type="NCBI Taxonomy" id="1431546"/>
    <lineage>
        <taxon>Bacteria</taxon>
        <taxon>Bacillati</taxon>
        <taxon>Actinomycetota</taxon>
        <taxon>Actinomycetes</taxon>
        <taxon>Mycobacteriales</taxon>
        <taxon>Corynebacteriaceae</taxon>
        <taxon>Corynebacterium</taxon>
    </lineage>
</organism>
<dbReference type="STRING" id="1431546.CAQU_02005"/>
<dbReference type="GO" id="GO:0003993">
    <property type="term" value="F:acid phosphatase activity"/>
    <property type="evidence" value="ECO:0007669"/>
    <property type="project" value="InterPro"/>
</dbReference>
<dbReference type="Pfam" id="PF01569">
    <property type="entry name" value="PAP2"/>
    <property type="match status" value="1"/>
</dbReference>
<evidence type="ECO:0000259" key="1">
    <source>
        <dbReference type="SMART" id="SM00014"/>
    </source>
</evidence>
<dbReference type="InterPro" id="IPR001011">
    <property type="entry name" value="Acid_Pase_classA_bac"/>
</dbReference>
<keyword evidence="3" id="KW-1185">Reference proteome</keyword>
<dbReference type="CDD" id="cd03397">
    <property type="entry name" value="PAP2_acid_phosphatase"/>
    <property type="match status" value="1"/>
</dbReference>
<reference evidence="2 3" key="1">
    <citation type="submission" date="2014-08" db="EMBL/GenBank/DDBJ databases">
        <title>Complete genome sequence of Corynebacterium aquilae S-613T(T) (=DSM 44791(T)), isolated from the choana of a healthy golden eagle.</title>
        <authorList>
            <person name="Ruckert C."/>
            <person name="Albersmeier A."/>
            <person name="Winkler A."/>
            <person name="Kalinowski J."/>
        </authorList>
    </citation>
    <scope>NUCLEOTIDE SEQUENCE [LARGE SCALE GENOMIC DNA]</scope>
    <source>
        <strain evidence="2 3">S-613</strain>
    </source>
</reference>
<name>A0A1L7CDX5_9CORY</name>